<dbReference type="GO" id="GO:0110102">
    <property type="term" value="P:ribulose bisphosphate carboxylase complex assembly"/>
    <property type="evidence" value="ECO:0007669"/>
    <property type="project" value="InterPro"/>
</dbReference>
<name>A0A251VP68_HELAN</name>
<keyword evidence="6" id="KW-1185">Reference proteome</keyword>
<dbReference type="GO" id="GO:0015977">
    <property type="term" value="P:carbon fixation"/>
    <property type="evidence" value="ECO:0007669"/>
    <property type="project" value="UniProtKB-KW"/>
</dbReference>
<keyword evidence="3" id="KW-0120">Carbon dioxide fixation</keyword>
<proteinExistence type="predicted"/>
<dbReference type="InterPro" id="IPR038052">
    <property type="entry name" value="Chaperonin_RbcX_sf"/>
</dbReference>
<evidence type="ECO:0000313" key="5">
    <source>
        <dbReference type="EMBL" id="OTG37380.1"/>
    </source>
</evidence>
<sequence>MVGGVCVVGSPMVDSHTSPCVSLVALTSTRVDQTRSGDLSLRKKPVSKRLNSSFMGSRFPAKAIVSKKQKKVKGFVILNNLGGQYEDDTFDDVKGQMFNLFTLTAVSTVMNELNELNPTQHQWFHNFVRTNKPSNGKRFLHILQKEKHELAERVMETRLRLFAKWIKQVDHDEMYKDLSDQNLELMRERLLDLVKWPDDTSNTNTEEAG</sequence>
<evidence type="ECO:0000256" key="1">
    <source>
        <dbReference type="ARBA" id="ARBA00022531"/>
    </source>
</evidence>
<accession>A0A251VP68</accession>
<dbReference type="InterPro" id="IPR003435">
    <property type="entry name" value="Chaperonin_RcbX"/>
</dbReference>
<dbReference type="InParanoid" id="A0A251VP68"/>
<dbReference type="OrthoDB" id="546456at2759"/>
<dbReference type="Gene3D" id="1.10.1200.210">
    <property type="entry name" value="Chaperonin-like RbcX"/>
    <property type="match status" value="1"/>
</dbReference>
<reference evidence="4" key="3">
    <citation type="submission" date="2020-06" db="EMBL/GenBank/DDBJ databases">
        <title>Helianthus annuus Genome sequencing and assembly Release 2.</title>
        <authorList>
            <person name="Gouzy J."/>
            <person name="Langlade N."/>
            <person name="Munos S."/>
        </authorList>
    </citation>
    <scope>NUCLEOTIDE SEQUENCE</scope>
    <source>
        <tissue evidence="4">Leaves</tissue>
    </source>
</reference>
<dbReference type="PANTHER" id="PTHR33791">
    <property type="entry name" value="CHAPERONIN-LIKE RBCX PROTEIN 1, CHLOROPLASTIC"/>
    <property type="match status" value="1"/>
</dbReference>
<dbReference type="Gramene" id="mRNA:HanXRQr2_Chr01g0031651">
    <property type="protein sequence ID" value="mRNA:HanXRQr2_Chr01g0031651"/>
    <property type="gene ID" value="HanXRQr2_Chr01g0031651"/>
</dbReference>
<dbReference type="GO" id="GO:0044183">
    <property type="term" value="F:protein folding chaperone"/>
    <property type="evidence" value="ECO:0000318"/>
    <property type="project" value="GO_Central"/>
</dbReference>
<dbReference type="EMBL" id="CM007890">
    <property type="protein sequence ID" value="OTG37380.1"/>
    <property type="molecule type" value="Genomic_DNA"/>
</dbReference>
<organism evidence="5 6">
    <name type="scientific">Helianthus annuus</name>
    <name type="common">Common sunflower</name>
    <dbReference type="NCBI Taxonomy" id="4232"/>
    <lineage>
        <taxon>Eukaryota</taxon>
        <taxon>Viridiplantae</taxon>
        <taxon>Streptophyta</taxon>
        <taxon>Embryophyta</taxon>
        <taxon>Tracheophyta</taxon>
        <taxon>Spermatophyta</taxon>
        <taxon>Magnoliopsida</taxon>
        <taxon>eudicotyledons</taxon>
        <taxon>Gunneridae</taxon>
        <taxon>Pentapetalae</taxon>
        <taxon>asterids</taxon>
        <taxon>campanulids</taxon>
        <taxon>Asterales</taxon>
        <taxon>Asteraceae</taxon>
        <taxon>Asteroideae</taxon>
        <taxon>Heliantheae alliance</taxon>
        <taxon>Heliantheae</taxon>
        <taxon>Helianthus</taxon>
    </lineage>
</organism>
<dbReference type="OMA" id="TNTETMG"/>
<keyword evidence="2" id="KW-0143">Chaperone</keyword>
<evidence type="ECO:0000256" key="2">
    <source>
        <dbReference type="ARBA" id="ARBA00023186"/>
    </source>
</evidence>
<gene>
    <name evidence="5" type="ORF">HannXRQ_Chr01g0018191</name>
    <name evidence="4" type="ORF">HanXRQr2_Chr01g0031651</name>
</gene>
<evidence type="ECO:0000313" key="6">
    <source>
        <dbReference type="Proteomes" id="UP000215914"/>
    </source>
</evidence>
<dbReference type="PANTHER" id="PTHR33791:SF1">
    <property type="entry name" value="RUBISCO CHAPERONE RBCX"/>
    <property type="match status" value="1"/>
</dbReference>
<dbReference type="STRING" id="4232.A0A251VP68"/>
<reference evidence="4 6" key="1">
    <citation type="journal article" date="2017" name="Nature">
        <title>The sunflower genome provides insights into oil metabolism, flowering and Asterid evolution.</title>
        <authorList>
            <person name="Badouin H."/>
            <person name="Gouzy J."/>
            <person name="Grassa C.J."/>
            <person name="Murat F."/>
            <person name="Staton S.E."/>
            <person name="Cottret L."/>
            <person name="Lelandais-Briere C."/>
            <person name="Owens G.L."/>
            <person name="Carrere S."/>
            <person name="Mayjonade B."/>
            <person name="Legrand L."/>
            <person name="Gill N."/>
            <person name="Kane N.C."/>
            <person name="Bowers J.E."/>
            <person name="Hubner S."/>
            <person name="Bellec A."/>
            <person name="Berard A."/>
            <person name="Berges H."/>
            <person name="Blanchet N."/>
            <person name="Boniface M.C."/>
            <person name="Brunel D."/>
            <person name="Catrice O."/>
            <person name="Chaidir N."/>
            <person name="Claudel C."/>
            <person name="Donnadieu C."/>
            <person name="Faraut T."/>
            <person name="Fievet G."/>
            <person name="Helmstetter N."/>
            <person name="King M."/>
            <person name="Knapp S.J."/>
            <person name="Lai Z."/>
            <person name="Le Paslier M.C."/>
            <person name="Lippi Y."/>
            <person name="Lorenzon L."/>
            <person name="Mandel J.R."/>
            <person name="Marage G."/>
            <person name="Marchand G."/>
            <person name="Marquand E."/>
            <person name="Bret-Mestries E."/>
            <person name="Morien E."/>
            <person name="Nambeesan S."/>
            <person name="Nguyen T."/>
            <person name="Pegot-Espagnet P."/>
            <person name="Pouilly N."/>
            <person name="Raftis F."/>
            <person name="Sallet E."/>
            <person name="Schiex T."/>
            <person name="Thomas J."/>
            <person name="Vandecasteele C."/>
            <person name="Vares D."/>
            <person name="Vear F."/>
            <person name="Vautrin S."/>
            <person name="Crespi M."/>
            <person name="Mangin B."/>
            <person name="Burke J.M."/>
            <person name="Salse J."/>
            <person name="Munos S."/>
            <person name="Vincourt P."/>
            <person name="Rieseberg L.H."/>
            <person name="Langlade N.B."/>
        </authorList>
    </citation>
    <scope>NUCLEOTIDE SEQUENCE [LARGE SCALE GENOMIC DNA]</scope>
    <source>
        <strain evidence="6">cv. SF193</strain>
        <tissue evidence="4">Leaves</tissue>
    </source>
</reference>
<dbReference type="Pfam" id="PF02341">
    <property type="entry name" value="RbcX"/>
    <property type="match status" value="1"/>
</dbReference>
<keyword evidence="1" id="KW-0602">Photosynthesis</keyword>
<dbReference type="GO" id="GO:0015979">
    <property type="term" value="P:photosynthesis"/>
    <property type="evidence" value="ECO:0007669"/>
    <property type="project" value="UniProtKB-KW"/>
</dbReference>
<dbReference type="EMBL" id="MNCJ02000316">
    <property type="protein sequence ID" value="KAF5822843.1"/>
    <property type="molecule type" value="Genomic_DNA"/>
</dbReference>
<evidence type="ECO:0000313" key="4">
    <source>
        <dbReference type="EMBL" id="KAF5822843.1"/>
    </source>
</evidence>
<evidence type="ECO:0000256" key="3">
    <source>
        <dbReference type="ARBA" id="ARBA00023300"/>
    </source>
</evidence>
<dbReference type="Proteomes" id="UP000215914">
    <property type="component" value="Chromosome 1"/>
</dbReference>
<reference evidence="5" key="2">
    <citation type="submission" date="2017-02" db="EMBL/GenBank/DDBJ databases">
        <title>Sunflower complete genome.</title>
        <authorList>
            <person name="Langlade N."/>
            <person name="Munos S."/>
        </authorList>
    </citation>
    <scope>NUCLEOTIDE SEQUENCE [LARGE SCALE GENOMIC DNA]</scope>
    <source>
        <tissue evidence="5">Leaves</tissue>
    </source>
</reference>
<protein>
    <submittedName>
        <fullName evidence="4 5">Chaperonin-like RbcX</fullName>
    </submittedName>
</protein>
<dbReference type="SUPFAM" id="SSF158615">
    <property type="entry name" value="RbcX-like"/>
    <property type="match status" value="1"/>
</dbReference>
<dbReference type="AlphaFoldDB" id="A0A251VP68"/>